<feature type="compositionally biased region" description="Low complexity" evidence="3">
    <location>
        <begin position="139"/>
        <end position="149"/>
    </location>
</feature>
<evidence type="ECO:0000256" key="2">
    <source>
        <dbReference type="ARBA" id="ARBA00023180"/>
    </source>
</evidence>
<dbReference type="PROSITE" id="PS51277">
    <property type="entry name" value="BURP"/>
    <property type="match status" value="1"/>
</dbReference>
<dbReference type="SMART" id="SM01045">
    <property type="entry name" value="BURP"/>
    <property type="match status" value="1"/>
</dbReference>
<evidence type="ECO:0000313" key="6">
    <source>
        <dbReference type="Proteomes" id="UP000825729"/>
    </source>
</evidence>
<evidence type="ECO:0000259" key="4">
    <source>
        <dbReference type="PROSITE" id="PS51277"/>
    </source>
</evidence>
<dbReference type="AlphaFoldDB" id="A0AAV7EPF8"/>
<proteinExistence type="predicted"/>
<evidence type="ECO:0000256" key="3">
    <source>
        <dbReference type="SAM" id="MobiDB-lite"/>
    </source>
</evidence>
<keyword evidence="1" id="KW-0732">Signal</keyword>
<dbReference type="InterPro" id="IPR051897">
    <property type="entry name" value="PG-associated_BURP"/>
</dbReference>
<dbReference type="PANTHER" id="PTHR31458">
    <property type="entry name" value="POLYGALACTURONASE 1 BETA-LIKE PROTEIN 2"/>
    <property type="match status" value="1"/>
</dbReference>
<comment type="caution">
    <text evidence="5">The sequence shown here is derived from an EMBL/GenBank/DDBJ whole genome shotgun (WGS) entry which is preliminary data.</text>
</comment>
<dbReference type="EMBL" id="JAINDJ010000004">
    <property type="protein sequence ID" value="KAG9449995.1"/>
    <property type="molecule type" value="Genomic_DNA"/>
</dbReference>
<dbReference type="InterPro" id="IPR004873">
    <property type="entry name" value="BURP_dom"/>
</dbReference>
<feature type="compositionally biased region" description="Polar residues" evidence="3">
    <location>
        <begin position="111"/>
        <end position="122"/>
    </location>
</feature>
<accession>A0AAV7EPF8</accession>
<feature type="domain" description="BURP" evidence="4">
    <location>
        <begin position="324"/>
        <end position="419"/>
    </location>
</feature>
<name>A0AAV7EPF8_ARIFI</name>
<keyword evidence="6" id="KW-1185">Reference proteome</keyword>
<evidence type="ECO:0000313" key="5">
    <source>
        <dbReference type="EMBL" id="KAG9449995.1"/>
    </source>
</evidence>
<gene>
    <name evidence="5" type="ORF">H6P81_009960</name>
</gene>
<feature type="region of interest" description="Disordered" evidence="3">
    <location>
        <begin position="111"/>
        <end position="150"/>
    </location>
</feature>
<dbReference type="Proteomes" id="UP000825729">
    <property type="component" value="Unassembled WGS sequence"/>
</dbReference>
<organism evidence="5 6">
    <name type="scientific">Aristolochia fimbriata</name>
    <name type="common">White veined hardy Dutchman's pipe vine</name>
    <dbReference type="NCBI Taxonomy" id="158543"/>
    <lineage>
        <taxon>Eukaryota</taxon>
        <taxon>Viridiplantae</taxon>
        <taxon>Streptophyta</taxon>
        <taxon>Embryophyta</taxon>
        <taxon>Tracheophyta</taxon>
        <taxon>Spermatophyta</taxon>
        <taxon>Magnoliopsida</taxon>
        <taxon>Magnoliidae</taxon>
        <taxon>Piperales</taxon>
        <taxon>Aristolochiaceae</taxon>
        <taxon>Aristolochia</taxon>
    </lineage>
</organism>
<dbReference type="Pfam" id="PF03181">
    <property type="entry name" value="BURP"/>
    <property type="match status" value="1"/>
</dbReference>
<sequence length="421" mass="46288">MAQSLLLPSQLRHQPARRRGLLQELLRRRKHRHRSFKRYAHNSIGLKQKFANYAPDVNLLFDEFSSYSASGVGGSSDFTSYGRSTNVPEIKFGSYDSDSVGQTRRFASYSDEANGQDQSFSSYGIAEPASAPASPPTPTTRTRCSPPSTGNVPVIAFNSYGDGGSSSVENFKTYVDQINIRGEIFTSYAKNFNSVKANFANYGNAANGATDIFKQYGKGAAGQSIGFKTYLRYNTTFKEYEKKETGTAMKMPDIADKMPPRSFLPRSLAEKLPFSSTRMGDFLKIFKSGRELDAGEHHGEDDEGVRAGAEPRGHKPGTVEIRLVVGINGGKVTKSVSCHQSLFPYLVHFCHSVPAVRVYEADILDVQTKQKINHGVGICHIDTSAWGPEYGAFVALGGGPGKIEVCHWIFQNDMTWVAANR</sequence>
<evidence type="ECO:0000256" key="1">
    <source>
        <dbReference type="ARBA" id="ARBA00022729"/>
    </source>
</evidence>
<reference evidence="5 6" key="1">
    <citation type="submission" date="2021-07" db="EMBL/GenBank/DDBJ databases">
        <title>The Aristolochia fimbriata genome: insights into angiosperm evolution, floral development and chemical biosynthesis.</title>
        <authorList>
            <person name="Jiao Y."/>
        </authorList>
    </citation>
    <scope>NUCLEOTIDE SEQUENCE [LARGE SCALE GENOMIC DNA]</scope>
    <source>
        <strain evidence="5">IBCAS-2021</strain>
        <tissue evidence="5">Leaf</tissue>
    </source>
</reference>
<dbReference type="PANTHER" id="PTHR31458:SF2">
    <property type="entry name" value="POLYGALACTURONASE 1 BETA-LIKE PROTEIN 2"/>
    <property type="match status" value="1"/>
</dbReference>
<keyword evidence="2" id="KW-0325">Glycoprotein</keyword>
<protein>
    <recommendedName>
        <fullName evidence="4">BURP domain-containing protein</fullName>
    </recommendedName>
</protein>
<feature type="region of interest" description="Disordered" evidence="3">
    <location>
        <begin position="294"/>
        <end position="314"/>
    </location>
</feature>